<evidence type="ECO:0000313" key="7">
    <source>
        <dbReference type="Proteomes" id="UP001209803"/>
    </source>
</evidence>
<dbReference type="Pfam" id="PF16371">
    <property type="entry name" value="MetallophosN"/>
    <property type="match status" value="1"/>
</dbReference>
<evidence type="ECO:0000259" key="3">
    <source>
        <dbReference type="Pfam" id="PF00149"/>
    </source>
</evidence>
<dbReference type="RefSeq" id="WP_265681084.1">
    <property type="nucleotide sequence ID" value="NZ_CP120863.1"/>
</dbReference>
<dbReference type="InterPro" id="IPR029052">
    <property type="entry name" value="Metallo-depent_PP-like"/>
</dbReference>
<protein>
    <submittedName>
        <fullName evidence="6">Calcineurin-like phosphoesterase family protein</fullName>
    </submittedName>
</protein>
<keyword evidence="7" id="KW-1185">Reference proteome</keyword>
<reference evidence="6 7" key="1">
    <citation type="submission" date="2023-03" db="EMBL/GenBank/DDBJ databases">
        <title>Roseibium porphyridii sp. nov. and Roseibium rhodosorbium sp. nov. isolated from marine algae, Porphyridium cruentum and Rhodosorus marinus, respectively.</title>
        <authorList>
            <person name="Lee M.W."/>
            <person name="Choi B.J."/>
            <person name="Lee J.K."/>
            <person name="Choi D.G."/>
            <person name="Baek J.H."/>
            <person name="Bayburt H."/>
            <person name="Kim J.M."/>
            <person name="Han D.M."/>
            <person name="Kim K.H."/>
            <person name="Jeon C.O."/>
        </authorList>
    </citation>
    <scope>NUCLEOTIDE SEQUENCE [LARGE SCALE GENOMIC DNA]</scope>
    <source>
        <strain evidence="6 7">KMA01</strain>
    </source>
</reference>
<evidence type="ECO:0000259" key="4">
    <source>
        <dbReference type="Pfam" id="PF16370"/>
    </source>
</evidence>
<evidence type="ECO:0000256" key="1">
    <source>
        <dbReference type="SAM" id="MobiDB-lite"/>
    </source>
</evidence>
<feature type="domain" description="Calcineurin-like phosphoesterase C-terminal" evidence="4">
    <location>
        <begin position="387"/>
        <end position="557"/>
    </location>
</feature>
<evidence type="ECO:0000313" key="6">
    <source>
        <dbReference type="EMBL" id="WFE88432.1"/>
    </source>
</evidence>
<dbReference type="SUPFAM" id="SSF56300">
    <property type="entry name" value="Metallo-dependent phosphatases"/>
    <property type="match status" value="1"/>
</dbReference>
<feature type="compositionally biased region" description="Basic and acidic residues" evidence="1">
    <location>
        <begin position="521"/>
        <end position="530"/>
    </location>
</feature>
<proteinExistence type="predicted"/>
<feature type="signal peptide" evidence="2">
    <location>
        <begin position="1"/>
        <end position="22"/>
    </location>
</feature>
<evidence type="ECO:0000259" key="5">
    <source>
        <dbReference type="Pfam" id="PF16371"/>
    </source>
</evidence>
<feature type="domain" description="Calcineurin-like phosphoesterase" evidence="3">
    <location>
        <begin position="157"/>
        <end position="358"/>
    </location>
</feature>
<feature type="domain" description="Calcineurin-like phosphoesterase N-terminal" evidence="5">
    <location>
        <begin position="57"/>
        <end position="119"/>
    </location>
</feature>
<dbReference type="InterPro" id="IPR032285">
    <property type="entry name" value="Metallophos_N"/>
</dbReference>
<feature type="domain" description="Calcineurin-like phosphoesterase C-terminal" evidence="4">
    <location>
        <begin position="577"/>
        <end position="623"/>
    </location>
</feature>
<dbReference type="InterPro" id="IPR032288">
    <property type="entry name" value="Metallophos_C"/>
</dbReference>
<keyword evidence="2" id="KW-0732">Signal</keyword>
<name>A0ABY8EZ57_9HYPH</name>
<feature type="chain" id="PRO_5045701580" evidence="2">
    <location>
        <begin position="23"/>
        <end position="647"/>
    </location>
</feature>
<dbReference type="EMBL" id="CP120863">
    <property type="protein sequence ID" value="WFE88432.1"/>
    <property type="molecule type" value="Genomic_DNA"/>
</dbReference>
<gene>
    <name evidence="6" type="ORF">K1718_20015</name>
</gene>
<accession>A0ABY8EZ57</accession>
<feature type="compositionally biased region" description="Polar residues" evidence="1">
    <location>
        <begin position="547"/>
        <end position="562"/>
    </location>
</feature>
<feature type="region of interest" description="Disordered" evidence="1">
    <location>
        <begin position="516"/>
        <end position="564"/>
    </location>
</feature>
<evidence type="ECO:0000256" key="2">
    <source>
        <dbReference type="SAM" id="SignalP"/>
    </source>
</evidence>
<dbReference type="Pfam" id="PF16370">
    <property type="entry name" value="MetallophosC"/>
    <property type="match status" value="2"/>
</dbReference>
<sequence>MRKLTQVLLLAGTSAMAFSAIAKDAGYIGEIDVVHGDSSADTATGKVFLDTNRNSRLDAGEAGLAGVLVSNGREVVATGEDGSYTLPAYDDMNLFITKPAGYMTPVSDDMIPQFSYVHKVAGSANLRFGGIEPTGPLPQSVNFPLVEDPVGDEFQCLVFGDTQPYSNQEVSYVRQTVGKLLTNRDNSATQCLLFQGDVMGDDLSLYPRFKQIVAKGDVPQYYVAGNHDLDFDAKSDADSFDTFRREFGPEYYSFDIGQVHFVVLDDVRYPCNGVDAHAFCDLSAKPSYNGVISERQLEWLKNDLANVPENKLIVVSAHIPFVTYTDATAQKHQVDNLDKLYDLIGDRPALGLSGHTHTTEQILPGEFYKGWEEATGTGPAKFHQIITGAVSGSWWAGDLNNSGVPHATQRLGSPRGYYVLDFAGSDYVDTFLTFEGDENDQLHVSFNTPRFRDWAEQLVSYTTQNDIPNDITPPVTVNDLGDMDMLTRADLSGTTYVAINVWNGSKESRVSFSINGGDPIEAERTQKGEGEEAFDGPTYSDPLAMAKQSTNGRQAVRSTTGGDATAGYRTWQGLQWTGVAGPFQDWMLTTKSSHLWRAELPGDLPAGVHTLEVRTTDRYGRIYKQTKTFEVVDELPQMTWQEKFWNE</sequence>
<dbReference type="Proteomes" id="UP001209803">
    <property type="component" value="Chromosome"/>
</dbReference>
<dbReference type="Pfam" id="PF00149">
    <property type="entry name" value="Metallophos"/>
    <property type="match status" value="1"/>
</dbReference>
<organism evidence="6 7">
    <name type="scientific">Roseibium porphyridii</name>
    <dbReference type="NCBI Taxonomy" id="2866279"/>
    <lineage>
        <taxon>Bacteria</taxon>
        <taxon>Pseudomonadati</taxon>
        <taxon>Pseudomonadota</taxon>
        <taxon>Alphaproteobacteria</taxon>
        <taxon>Hyphomicrobiales</taxon>
        <taxon>Stappiaceae</taxon>
        <taxon>Roseibium</taxon>
    </lineage>
</organism>
<dbReference type="InterPro" id="IPR051918">
    <property type="entry name" value="STPP_CPPED1"/>
</dbReference>
<dbReference type="Gene3D" id="3.60.21.10">
    <property type="match status" value="1"/>
</dbReference>
<dbReference type="PANTHER" id="PTHR43143">
    <property type="entry name" value="METALLOPHOSPHOESTERASE, CALCINEURIN SUPERFAMILY"/>
    <property type="match status" value="1"/>
</dbReference>
<dbReference type="InterPro" id="IPR004843">
    <property type="entry name" value="Calcineurin-like_PHP"/>
</dbReference>
<dbReference type="PANTHER" id="PTHR43143:SF6">
    <property type="entry name" value="BLL3016 PROTEIN"/>
    <property type="match status" value="1"/>
</dbReference>